<organism evidence="2">
    <name type="scientific">Thermosulfurimonas dismutans</name>
    <dbReference type="NCBI Taxonomy" id="999894"/>
    <lineage>
        <taxon>Bacteria</taxon>
        <taxon>Pseudomonadati</taxon>
        <taxon>Thermodesulfobacteriota</taxon>
        <taxon>Thermodesulfobacteria</taxon>
        <taxon>Thermodesulfobacteriales</taxon>
        <taxon>Thermodesulfobacteriaceae</taxon>
        <taxon>Thermosulfurimonas</taxon>
    </lineage>
</organism>
<feature type="region of interest" description="Disordered" evidence="1">
    <location>
        <begin position="40"/>
        <end position="64"/>
    </location>
</feature>
<evidence type="ECO:0000313" key="2">
    <source>
        <dbReference type="EMBL" id="HFC97376.1"/>
    </source>
</evidence>
<comment type="caution">
    <text evidence="2">The sequence shown here is derived from an EMBL/GenBank/DDBJ whole genome shotgun (WGS) entry which is preliminary data.</text>
</comment>
<proteinExistence type="predicted"/>
<protein>
    <submittedName>
        <fullName evidence="2">Uncharacterized protein</fullName>
    </submittedName>
</protein>
<dbReference type="AlphaFoldDB" id="A0A7C3CJZ4"/>
<dbReference type="EMBL" id="DRMH01000028">
    <property type="protein sequence ID" value="HFC97376.1"/>
    <property type="molecule type" value="Genomic_DNA"/>
</dbReference>
<evidence type="ECO:0000256" key="1">
    <source>
        <dbReference type="SAM" id="MobiDB-lite"/>
    </source>
</evidence>
<accession>A0A7C3CJZ4</accession>
<name>A0A7C3CJZ4_9BACT</name>
<sequence>MEREWERISEDMIGQDQGRGCSTVADFLILGRGEELKGHGWLAEERDGEETQTCRPKSSDKSEN</sequence>
<gene>
    <name evidence="2" type="ORF">ENJ40_02805</name>
</gene>
<reference evidence="2" key="1">
    <citation type="journal article" date="2020" name="mSystems">
        <title>Genome- and Community-Level Interaction Insights into Carbon Utilization and Element Cycling Functions of Hydrothermarchaeota in Hydrothermal Sediment.</title>
        <authorList>
            <person name="Zhou Z."/>
            <person name="Liu Y."/>
            <person name="Xu W."/>
            <person name="Pan J."/>
            <person name="Luo Z.H."/>
            <person name="Li M."/>
        </authorList>
    </citation>
    <scope>NUCLEOTIDE SEQUENCE [LARGE SCALE GENOMIC DNA]</scope>
    <source>
        <strain evidence="2">HyVt-483</strain>
    </source>
</reference>
<dbReference type="Proteomes" id="UP000886043">
    <property type="component" value="Unassembled WGS sequence"/>
</dbReference>